<dbReference type="Pfam" id="PF13787">
    <property type="entry name" value="HXXEE"/>
    <property type="match status" value="1"/>
</dbReference>
<feature type="transmembrane region" description="Helical" evidence="1">
    <location>
        <begin position="46"/>
        <end position="64"/>
    </location>
</feature>
<feature type="transmembrane region" description="Helical" evidence="1">
    <location>
        <begin position="99"/>
        <end position="120"/>
    </location>
</feature>
<keyword evidence="1" id="KW-0472">Membrane</keyword>
<keyword evidence="1" id="KW-1133">Transmembrane helix</keyword>
<organism evidence="2 3">
    <name type="scientific">Aliikangiella maris</name>
    <dbReference type="NCBI Taxonomy" id="3162458"/>
    <lineage>
        <taxon>Bacteria</taxon>
        <taxon>Pseudomonadati</taxon>
        <taxon>Pseudomonadota</taxon>
        <taxon>Gammaproteobacteria</taxon>
        <taxon>Oceanospirillales</taxon>
        <taxon>Pleioneaceae</taxon>
        <taxon>Aliikangiella</taxon>
    </lineage>
</organism>
<dbReference type="EMBL" id="JBEVCJ010000002">
    <property type="protein sequence ID" value="MET1254138.1"/>
    <property type="molecule type" value="Genomic_DNA"/>
</dbReference>
<evidence type="ECO:0000313" key="2">
    <source>
        <dbReference type="EMBL" id="MET1254138.1"/>
    </source>
</evidence>
<sequence length="162" mass="18364">MSLNTLILLFLLATIIHNVEEAIWLPKWSKNNTRWHPAVSPQEFHFAIFILTFLAIAISSFAIYQKSNQWIYYLVAGYSLAMLLNVIFPHLLASIITRHYAPGLTSALLLNLPINSLLLNHLLSHAYINTKLFLIAGPLFVIGLLLTIPTLFYLGRQFMGKS</sequence>
<dbReference type="Proteomes" id="UP001548189">
    <property type="component" value="Unassembled WGS sequence"/>
</dbReference>
<keyword evidence="1" id="KW-0812">Transmembrane</keyword>
<evidence type="ECO:0000256" key="1">
    <source>
        <dbReference type="SAM" id="Phobius"/>
    </source>
</evidence>
<accession>A0ABV2BQX7</accession>
<proteinExistence type="predicted"/>
<keyword evidence="3" id="KW-1185">Reference proteome</keyword>
<gene>
    <name evidence="2" type="ORF">ABVT43_03260</name>
</gene>
<feature type="transmembrane region" description="Helical" evidence="1">
    <location>
        <begin position="71"/>
        <end position="93"/>
    </location>
</feature>
<feature type="transmembrane region" description="Helical" evidence="1">
    <location>
        <begin position="132"/>
        <end position="154"/>
    </location>
</feature>
<protein>
    <submittedName>
        <fullName evidence="2">HXXEE domain-containing protein</fullName>
    </submittedName>
</protein>
<reference evidence="2 3" key="1">
    <citation type="submission" date="2024-06" db="EMBL/GenBank/DDBJ databases">
        <authorList>
            <person name="Li F."/>
        </authorList>
    </citation>
    <scope>NUCLEOTIDE SEQUENCE [LARGE SCALE GENOMIC DNA]</scope>
    <source>
        <strain evidence="2 3">GXAS 311</strain>
    </source>
</reference>
<dbReference type="InterPro" id="IPR025671">
    <property type="entry name" value="HXXEE"/>
</dbReference>
<dbReference type="RefSeq" id="WP_353873687.1">
    <property type="nucleotide sequence ID" value="NZ_JBEVCJ010000002.1"/>
</dbReference>
<name>A0ABV2BQX7_9GAMM</name>
<comment type="caution">
    <text evidence="2">The sequence shown here is derived from an EMBL/GenBank/DDBJ whole genome shotgun (WGS) entry which is preliminary data.</text>
</comment>
<evidence type="ECO:0000313" key="3">
    <source>
        <dbReference type="Proteomes" id="UP001548189"/>
    </source>
</evidence>